<dbReference type="PANTHER" id="PTHR15913">
    <property type="entry name" value="ACID CLUSTER PROTEIN 33"/>
    <property type="match status" value="1"/>
</dbReference>
<accession>A0A485KSX7</accession>
<protein>
    <recommendedName>
        <fullName evidence="2">Maspardin</fullName>
    </recommendedName>
</protein>
<dbReference type="AlphaFoldDB" id="A0A485KSX7"/>
<dbReference type="InterPro" id="IPR029058">
    <property type="entry name" value="AB_hydrolase_fold"/>
</dbReference>
<feature type="domain" description="AB hydrolase-1" evidence="4">
    <location>
        <begin position="39"/>
        <end position="133"/>
    </location>
</feature>
<dbReference type="EMBL" id="VJMH01005257">
    <property type="protein sequence ID" value="KAF0698190.1"/>
    <property type="molecule type" value="Genomic_DNA"/>
</dbReference>
<dbReference type="Proteomes" id="UP000332933">
    <property type="component" value="Unassembled WGS sequence"/>
</dbReference>
<keyword evidence="7" id="KW-1185">Reference proteome</keyword>
<dbReference type="EMBL" id="CAADRA010005278">
    <property type="protein sequence ID" value="VFT88042.1"/>
    <property type="molecule type" value="Genomic_DNA"/>
</dbReference>
<evidence type="ECO:0000256" key="2">
    <source>
        <dbReference type="ARBA" id="ARBA00020148"/>
    </source>
</evidence>
<proteinExistence type="predicted"/>
<dbReference type="GO" id="GO:0005737">
    <property type="term" value="C:cytoplasm"/>
    <property type="evidence" value="ECO:0007669"/>
    <property type="project" value="UniProtKB-SubCell"/>
</dbReference>
<organism evidence="6 7">
    <name type="scientific">Aphanomyces stellatus</name>
    <dbReference type="NCBI Taxonomy" id="120398"/>
    <lineage>
        <taxon>Eukaryota</taxon>
        <taxon>Sar</taxon>
        <taxon>Stramenopiles</taxon>
        <taxon>Oomycota</taxon>
        <taxon>Saprolegniomycetes</taxon>
        <taxon>Saprolegniales</taxon>
        <taxon>Verrucalvaceae</taxon>
        <taxon>Aphanomyces</taxon>
    </lineage>
</organism>
<gene>
    <name evidence="6" type="primary">Aste57867_11175</name>
    <name evidence="5" type="ORF">As57867_011133</name>
    <name evidence="6" type="ORF">ASTE57867_11175</name>
</gene>
<evidence type="ECO:0000313" key="6">
    <source>
        <dbReference type="EMBL" id="VFT88042.1"/>
    </source>
</evidence>
<dbReference type="SUPFAM" id="SSF53474">
    <property type="entry name" value="alpha/beta-Hydrolases"/>
    <property type="match status" value="1"/>
</dbReference>
<comment type="subcellular location">
    <subcellularLocation>
        <location evidence="1">Cytoplasm</location>
    </subcellularLocation>
</comment>
<dbReference type="OrthoDB" id="10264550at2759"/>
<evidence type="ECO:0000256" key="3">
    <source>
        <dbReference type="ARBA" id="ARBA00022490"/>
    </source>
</evidence>
<name>A0A485KSX7_9STRA</name>
<evidence type="ECO:0000313" key="5">
    <source>
        <dbReference type="EMBL" id="KAF0698190.1"/>
    </source>
</evidence>
<dbReference type="InterPro" id="IPR026151">
    <property type="entry name" value="Maspardin"/>
</dbReference>
<reference evidence="6 7" key="1">
    <citation type="submission" date="2019-03" db="EMBL/GenBank/DDBJ databases">
        <authorList>
            <person name="Gaulin E."/>
            <person name="Dumas B."/>
        </authorList>
    </citation>
    <scope>NUCLEOTIDE SEQUENCE [LARGE SCALE GENOMIC DNA]</scope>
    <source>
        <strain evidence="6">CBS 568.67</strain>
    </source>
</reference>
<dbReference type="InterPro" id="IPR000073">
    <property type="entry name" value="AB_hydrolase_1"/>
</dbReference>
<keyword evidence="3" id="KW-0963">Cytoplasm</keyword>
<evidence type="ECO:0000313" key="7">
    <source>
        <dbReference type="Proteomes" id="UP000332933"/>
    </source>
</evidence>
<dbReference type="Gene3D" id="3.40.50.1820">
    <property type="entry name" value="alpha/beta hydrolase"/>
    <property type="match status" value="1"/>
</dbReference>
<dbReference type="PANTHER" id="PTHR15913:SF0">
    <property type="entry name" value="MASPARDIN"/>
    <property type="match status" value="1"/>
</dbReference>
<sequence>MDDIACAEAAFLSTVAKQRVRTYDGNTWEFYDVGDRKLPPLICLPGATGGPLVFHRVLAVLHATGGYRVLAIQHPVVWTHQEWVHSFDRFLDAMNLSSVHIYGVCLGAFLAQRYSSMYPRRVRSLALTNGFCNTNVFGANSPCIKMLPMLPIFYLKQCVTRMSIHETSRPIRYVVGKFATGSDTSDSVHAALKYMRAQLDGLTQQQLASRLTLVCLASDHLSWGISIPHDRVTLIDSHGSNNALTTDLREQMYERYPDAKKALMKTAGEFPYVSHHDEVILYLRVHLRANALDAASAM</sequence>
<reference evidence="5" key="2">
    <citation type="submission" date="2019-06" db="EMBL/GenBank/DDBJ databases">
        <title>Genomics analysis of Aphanomyces spp. identifies a new class of oomycete effector associated with host adaptation.</title>
        <authorList>
            <person name="Gaulin E."/>
        </authorList>
    </citation>
    <scope>NUCLEOTIDE SEQUENCE</scope>
    <source>
        <strain evidence="5">CBS 578.67</strain>
    </source>
</reference>
<evidence type="ECO:0000259" key="4">
    <source>
        <dbReference type="Pfam" id="PF00561"/>
    </source>
</evidence>
<evidence type="ECO:0000256" key="1">
    <source>
        <dbReference type="ARBA" id="ARBA00004496"/>
    </source>
</evidence>
<dbReference type="Pfam" id="PF00561">
    <property type="entry name" value="Abhydrolase_1"/>
    <property type="match status" value="1"/>
</dbReference>